<evidence type="ECO:0000256" key="1">
    <source>
        <dbReference type="ARBA" id="ARBA00010872"/>
    </source>
</evidence>
<dbReference type="GO" id="GO:0004298">
    <property type="term" value="F:threonine-type endopeptidase activity"/>
    <property type="evidence" value="ECO:0007669"/>
    <property type="project" value="InterPro"/>
</dbReference>
<dbReference type="InterPro" id="IPR037464">
    <property type="entry name" value="Taspase1"/>
</dbReference>
<comment type="caution">
    <text evidence="4">The sequence shown here is derived from an EMBL/GenBank/DDBJ whole genome shotgun (WGS) entry which is preliminary data.</text>
</comment>
<organism evidence="4 5">
    <name type="scientific">Ancylostoma caninum</name>
    <name type="common">Dog hookworm</name>
    <dbReference type="NCBI Taxonomy" id="29170"/>
    <lineage>
        <taxon>Eukaryota</taxon>
        <taxon>Metazoa</taxon>
        <taxon>Ecdysozoa</taxon>
        <taxon>Nematoda</taxon>
        <taxon>Chromadorea</taxon>
        <taxon>Rhabditida</taxon>
        <taxon>Rhabditina</taxon>
        <taxon>Rhabditomorpha</taxon>
        <taxon>Strongyloidea</taxon>
        <taxon>Ancylostomatidae</taxon>
        <taxon>Ancylostomatinae</taxon>
        <taxon>Ancylostoma</taxon>
    </lineage>
</organism>
<comment type="similarity">
    <text evidence="1">Belongs to the Ntn-hydrolase family.</text>
</comment>
<dbReference type="AlphaFoldDB" id="A0A368H8V0"/>
<dbReference type="PANTHER" id="PTHR10188:SF8">
    <property type="entry name" value="THREONINE ASPARTASE 1"/>
    <property type="match status" value="1"/>
</dbReference>
<dbReference type="Pfam" id="PF01112">
    <property type="entry name" value="Asparaginase_2"/>
    <property type="match status" value="1"/>
</dbReference>
<proteinExistence type="inferred from homology"/>
<dbReference type="GO" id="GO:0051604">
    <property type="term" value="P:protein maturation"/>
    <property type="evidence" value="ECO:0007669"/>
    <property type="project" value="TreeGrafter"/>
</dbReference>
<dbReference type="InterPro" id="IPR029055">
    <property type="entry name" value="Ntn_hydrolases_N"/>
</dbReference>
<dbReference type="InterPro" id="IPR000246">
    <property type="entry name" value="Peptidase_T2"/>
</dbReference>
<feature type="site" description="Cleavage; by autolysis" evidence="3">
    <location>
        <begin position="156"/>
        <end position="157"/>
    </location>
</feature>
<gene>
    <name evidence="4" type="ORF">ANCCAN_01837</name>
</gene>
<name>A0A368H8V0_ANCCA</name>
<dbReference type="Gene3D" id="3.60.20.30">
    <property type="entry name" value="(Glycosyl)asparaginase"/>
    <property type="match status" value="1"/>
</dbReference>
<evidence type="ECO:0000313" key="5">
    <source>
        <dbReference type="Proteomes" id="UP000252519"/>
    </source>
</evidence>
<evidence type="ECO:0000256" key="2">
    <source>
        <dbReference type="PIRSR" id="PIRSR600246-1"/>
    </source>
</evidence>
<dbReference type="GO" id="GO:0005737">
    <property type="term" value="C:cytoplasm"/>
    <property type="evidence" value="ECO:0007669"/>
    <property type="project" value="TreeGrafter"/>
</dbReference>
<dbReference type="STRING" id="29170.A0A368H8V0"/>
<dbReference type="EMBL" id="JOJR01000009">
    <property type="protein sequence ID" value="RCN52049.1"/>
    <property type="molecule type" value="Genomic_DNA"/>
</dbReference>
<dbReference type="OrthoDB" id="77601at2759"/>
<sequence>MIAVHGGVGFRLDRSLSAACADALRGDDVDVISAVSYLEDNPLFNCGHGSNLTMEGTVECEAGFMSSEGYRFGAIGAVSRLKNPCSVAKAVAVSEGYGKLIAPMVLVGKGAEEWAQKRGSPLCDPGTLITDKTQQNWKKARNMLEKEGYTETSSMDTVGAVSINDDVVEACTSSGGIILKTPGRLGHCTVFGSGMWAERRKGKSVGVSVSGCGEALTRADFCRSLARKLLERNDDSLPSEVVHSFFECEYLGSEIMTPIPPDRLYAGGIVLLQEDERYELVVFHNTPAFPFAYRHGSVMRKSLSQLPENSRVLVESYSC</sequence>
<evidence type="ECO:0000313" key="4">
    <source>
        <dbReference type="EMBL" id="RCN52049.1"/>
    </source>
</evidence>
<dbReference type="PANTHER" id="PTHR10188">
    <property type="entry name" value="L-ASPARAGINASE"/>
    <property type="match status" value="1"/>
</dbReference>
<feature type="active site" description="Nucleophile" evidence="2">
    <location>
        <position position="157"/>
    </location>
</feature>
<reference evidence="4 5" key="1">
    <citation type="submission" date="2014-10" db="EMBL/GenBank/DDBJ databases">
        <title>Draft genome of the hookworm Ancylostoma caninum.</title>
        <authorList>
            <person name="Mitreva M."/>
        </authorList>
    </citation>
    <scope>NUCLEOTIDE SEQUENCE [LARGE SCALE GENOMIC DNA]</scope>
    <source>
        <strain evidence="4 5">Baltimore</strain>
    </source>
</reference>
<dbReference type="SUPFAM" id="SSF56235">
    <property type="entry name" value="N-terminal nucleophile aminohydrolases (Ntn hydrolases)"/>
    <property type="match status" value="1"/>
</dbReference>
<dbReference type="Proteomes" id="UP000252519">
    <property type="component" value="Unassembled WGS sequence"/>
</dbReference>
<keyword evidence="5" id="KW-1185">Reference proteome</keyword>
<accession>A0A368H8V0</accession>
<dbReference type="CDD" id="cd04514">
    <property type="entry name" value="Taspase1_like"/>
    <property type="match status" value="1"/>
</dbReference>
<protein>
    <submittedName>
        <fullName evidence="4">Asparaginase</fullName>
    </submittedName>
</protein>
<evidence type="ECO:0000256" key="3">
    <source>
        <dbReference type="PIRSR" id="PIRSR600246-3"/>
    </source>
</evidence>